<dbReference type="RefSeq" id="WP_289725177.1">
    <property type="nucleotide sequence ID" value="NZ_JAUDUY010000004.1"/>
</dbReference>
<reference evidence="2" key="1">
    <citation type="submission" date="2023-06" db="EMBL/GenBank/DDBJ databases">
        <title>Robiginitalea aurantiacus sp. nov. and Algoriphagus sediminis sp. nov., isolated from coastal sediment.</title>
        <authorList>
            <person name="Zhou Z.Y."/>
            <person name="An J."/>
            <person name="Jia Y.W."/>
            <person name="Du Z.J."/>
        </authorList>
    </citation>
    <scope>NUCLEOTIDE SEQUENCE</scope>
    <source>
        <strain evidence="2">M39</strain>
    </source>
</reference>
<feature type="domain" description="DinB-like" evidence="1">
    <location>
        <begin position="32"/>
        <end position="165"/>
    </location>
</feature>
<dbReference type="Pfam" id="PF12867">
    <property type="entry name" value="DinB_2"/>
    <property type="match status" value="1"/>
</dbReference>
<name>A0ABT7WFX7_9FLAO</name>
<organism evidence="2 3">
    <name type="scientific">Robiginitalea aurantiaca</name>
    <dbReference type="NCBI Taxonomy" id="3056915"/>
    <lineage>
        <taxon>Bacteria</taxon>
        <taxon>Pseudomonadati</taxon>
        <taxon>Bacteroidota</taxon>
        <taxon>Flavobacteriia</taxon>
        <taxon>Flavobacteriales</taxon>
        <taxon>Flavobacteriaceae</taxon>
        <taxon>Robiginitalea</taxon>
    </lineage>
</organism>
<evidence type="ECO:0000313" key="2">
    <source>
        <dbReference type="EMBL" id="MDM9631813.1"/>
    </source>
</evidence>
<keyword evidence="3" id="KW-1185">Reference proteome</keyword>
<accession>A0ABT7WFX7</accession>
<evidence type="ECO:0000259" key="1">
    <source>
        <dbReference type="Pfam" id="PF12867"/>
    </source>
</evidence>
<dbReference type="InterPro" id="IPR024775">
    <property type="entry name" value="DinB-like"/>
</dbReference>
<dbReference type="SUPFAM" id="SSF109854">
    <property type="entry name" value="DinB/YfiT-like putative metalloenzymes"/>
    <property type="match status" value="1"/>
</dbReference>
<comment type="caution">
    <text evidence="2">The sequence shown here is derived from an EMBL/GenBank/DDBJ whole genome shotgun (WGS) entry which is preliminary data.</text>
</comment>
<evidence type="ECO:0000313" key="3">
    <source>
        <dbReference type="Proteomes" id="UP001174839"/>
    </source>
</evidence>
<sequence>MKLSSLKEGDCPEYYLPYLKVLGDSNLTDLMERQMGNFPQFIQSIPEELLHHRYAPDKWSVAEVLVHVLDTERIFQYRALRFGRGDTTPLPGFDQDTYVPQSLAENQSIDTLVQEYKVIRESTLLLFKSFPEDRFLFKGNASGQGISLGALGFIICGHQKHHRNILRERYLER</sequence>
<dbReference type="InterPro" id="IPR034660">
    <property type="entry name" value="DinB/YfiT-like"/>
</dbReference>
<dbReference type="Proteomes" id="UP001174839">
    <property type="component" value="Unassembled WGS sequence"/>
</dbReference>
<proteinExistence type="predicted"/>
<gene>
    <name evidence="2" type="ORF">QU605_10040</name>
</gene>
<protein>
    <submittedName>
        <fullName evidence="2">DinB family protein</fullName>
    </submittedName>
</protein>
<dbReference type="EMBL" id="JAUDUY010000004">
    <property type="protein sequence ID" value="MDM9631813.1"/>
    <property type="molecule type" value="Genomic_DNA"/>
</dbReference>
<dbReference type="Gene3D" id="1.20.120.450">
    <property type="entry name" value="dinb family like domain"/>
    <property type="match status" value="1"/>
</dbReference>